<dbReference type="Pfam" id="PF13094">
    <property type="entry name" value="CENP-Q"/>
    <property type="match status" value="1"/>
</dbReference>
<dbReference type="GeneID" id="18475145"/>
<dbReference type="KEGG" id="wse:WALSEDRAFT_66766"/>
<organism evidence="3 4">
    <name type="scientific">Wallemia mellicola (strain ATCC MYA-4683 / CBS 633.66)</name>
    <name type="common">Wallemia sebi (CBS 633.66)</name>
    <dbReference type="NCBI Taxonomy" id="671144"/>
    <lineage>
        <taxon>Eukaryota</taxon>
        <taxon>Fungi</taxon>
        <taxon>Dikarya</taxon>
        <taxon>Basidiomycota</taxon>
        <taxon>Wallemiomycotina</taxon>
        <taxon>Wallemiomycetes</taxon>
        <taxon>Wallemiales</taxon>
        <taxon>Wallemiaceae</taxon>
        <taxon>Wallemia</taxon>
    </lineage>
</organism>
<dbReference type="InterPro" id="IPR025212">
    <property type="entry name" value="CAD_CENP-Q"/>
</dbReference>
<sequence length="307" mass="36306">MYFISYFLTIKMSDASDESNIIHTTKTEKLSKINKNWKSLQLPNKIAIKKMLVEAQLSTDPSKKQTKYVAQLNKTHAKITKRIEQRLDHCKVPPPPANLKNKDGKRVNPGFCFDNEYRTITERLAQNLESIVLPQERIVQNLRDQLSQQRDELEFDEARFIEYTRNANKLNKHLDELEQEKLHPRLKNSFLKSHERTAQDMYIHQCAQNWNIPPVIYDSEHQKLAYNPYVDKNVRKLTQKLQPVMDKLEADAREMNPTRRAATELRDVLANAYFKHYSQRRERERKLSEGNWEDMDVDDFSSTSKEK</sequence>
<dbReference type="RefSeq" id="XP_006955715.1">
    <property type="nucleotide sequence ID" value="XM_006955653.1"/>
</dbReference>
<dbReference type="AlphaFoldDB" id="I4YIS9"/>
<dbReference type="InParanoid" id="I4YIS9"/>
<reference evidence="3 4" key="1">
    <citation type="journal article" date="2012" name="Fungal Genet. Biol.">
        <title>The genome of the xerotolerant mold Wallemia sebi reveals adaptations to osmotic stress and suggests cryptic sexual reproduction.</title>
        <authorList>
            <person name="Padamsee M."/>
            <person name="Kumar T.K.A."/>
            <person name="Riley R."/>
            <person name="Binder M."/>
            <person name="Boyd A."/>
            <person name="Calvo A.M."/>
            <person name="Furukawa K."/>
            <person name="Hesse C."/>
            <person name="Hohmann S."/>
            <person name="James T.Y."/>
            <person name="LaButti K."/>
            <person name="Lapidus A."/>
            <person name="Lindquist E."/>
            <person name="Lucas S."/>
            <person name="Miller K."/>
            <person name="Shantappa S."/>
            <person name="Grigoriev I.V."/>
            <person name="Hibbett D.S."/>
            <person name="McLaughlin D.J."/>
            <person name="Spatafora J.W."/>
            <person name="Aime M.C."/>
        </authorList>
    </citation>
    <scope>NUCLEOTIDE SEQUENCE [LARGE SCALE GENOMIC DNA]</scope>
    <source>
        <strain evidence="4">ATCC MYA-4683 / CBS 633.66</strain>
    </source>
</reference>
<evidence type="ECO:0000256" key="1">
    <source>
        <dbReference type="SAM" id="Coils"/>
    </source>
</evidence>
<feature type="region of interest" description="Disordered" evidence="2">
    <location>
        <begin position="280"/>
        <end position="307"/>
    </location>
</feature>
<proteinExistence type="predicted"/>
<name>I4YIS9_WALMC</name>
<dbReference type="Proteomes" id="UP000005242">
    <property type="component" value="Unassembled WGS sequence"/>
</dbReference>
<keyword evidence="1" id="KW-0175">Coiled coil</keyword>
<keyword evidence="4" id="KW-1185">Reference proteome</keyword>
<evidence type="ECO:0000313" key="4">
    <source>
        <dbReference type="Proteomes" id="UP000005242"/>
    </source>
</evidence>
<evidence type="ECO:0000313" key="3">
    <source>
        <dbReference type="EMBL" id="EIM23871.1"/>
    </source>
</evidence>
<dbReference type="EMBL" id="JH668223">
    <property type="protein sequence ID" value="EIM23871.1"/>
    <property type="molecule type" value="Genomic_DNA"/>
</dbReference>
<feature type="coiled-coil region" evidence="1">
    <location>
        <begin position="139"/>
        <end position="180"/>
    </location>
</feature>
<protein>
    <submittedName>
        <fullName evidence="3">Uncharacterized protein</fullName>
    </submittedName>
</protein>
<dbReference type="HOGENOM" id="CLU_906747_0_0_1"/>
<gene>
    <name evidence="3" type="ORF">WALSEDRAFT_66766</name>
</gene>
<accession>I4YIS9</accession>
<evidence type="ECO:0000256" key="2">
    <source>
        <dbReference type="SAM" id="MobiDB-lite"/>
    </source>
</evidence>